<feature type="signal peptide" evidence="5">
    <location>
        <begin position="1"/>
        <end position="19"/>
    </location>
</feature>
<dbReference type="PROSITE" id="PS51257">
    <property type="entry name" value="PROKAR_LIPOPROTEIN"/>
    <property type="match status" value="1"/>
</dbReference>
<keyword evidence="5" id="KW-0732">Signal</keyword>
<keyword evidence="8" id="KW-1185">Reference proteome</keyword>
<dbReference type="Pfam" id="PF04069">
    <property type="entry name" value="OpuAC"/>
    <property type="match status" value="1"/>
</dbReference>
<dbReference type="InterPro" id="IPR007210">
    <property type="entry name" value="ABC_Gly_betaine_transp_sub-bd"/>
</dbReference>
<proteinExistence type="predicted"/>
<dbReference type="Gene3D" id="3.40.190.100">
    <property type="entry name" value="Glycine betaine-binding periplasmic protein, domain 2"/>
    <property type="match status" value="1"/>
</dbReference>
<dbReference type="Gene3D" id="3.10.105.10">
    <property type="entry name" value="Dipeptide-binding Protein, Domain 3"/>
    <property type="match status" value="2"/>
</dbReference>
<evidence type="ECO:0000313" key="7">
    <source>
        <dbReference type="EMBL" id="MBL3679341.1"/>
    </source>
</evidence>
<dbReference type="RefSeq" id="WP_202344618.1">
    <property type="nucleotide sequence ID" value="NZ_BAAAPI010000015.1"/>
</dbReference>
<evidence type="ECO:0000256" key="4">
    <source>
        <dbReference type="ARBA" id="ARBA00023136"/>
    </source>
</evidence>
<evidence type="ECO:0000313" key="8">
    <source>
        <dbReference type="Proteomes" id="UP001645859"/>
    </source>
</evidence>
<evidence type="ECO:0000256" key="2">
    <source>
        <dbReference type="ARBA" id="ARBA00022448"/>
    </source>
</evidence>
<dbReference type="CDD" id="cd13639">
    <property type="entry name" value="PBP2_OpuAC_like"/>
    <property type="match status" value="1"/>
</dbReference>
<dbReference type="SUPFAM" id="SSF53850">
    <property type="entry name" value="Periplasmic binding protein-like II"/>
    <property type="match status" value="1"/>
</dbReference>
<comment type="caution">
    <text evidence="7">The sequence shown here is derived from an EMBL/GenBank/DDBJ whole genome shotgun (WGS) entry which is preliminary data.</text>
</comment>
<evidence type="ECO:0000256" key="5">
    <source>
        <dbReference type="SAM" id="SignalP"/>
    </source>
</evidence>
<feature type="domain" description="ABC-type glycine betaine transport system substrate-binding" evidence="6">
    <location>
        <begin position="39"/>
        <end position="285"/>
    </location>
</feature>
<gene>
    <name evidence="7" type="ORF">D3230_08520</name>
</gene>
<reference evidence="7 8" key="1">
    <citation type="submission" date="2018-09" db="EMBL/GenBank/DDBJ databases">
        <title>Comparative genomics of Leucobacter spp.</title>
        <authorList>
            <person name="Reis A.C."/>
            <person name="Kolvenbach B.A."/>
            <person name="Corvini P.F.X."/>
            <person name="Nunes O.C."/>
        </authorList>
    </citation>
    <scope>NUCLEOTIDE SEQUENCE [LARGE SCALE GENOMIC DNA]</scope>
    <source>
        <strain evidence="7 8">TAN 31504</strain>
    </source>
</reference>
<organism evidence="7 8">
    <name type="scientific">Leucobacter chromiireducens subsp. solipictus</name>
    <dbReference type="NCBI Taxonomy" id="398235"/>
    <lineage>
        <taxon>Bacteria</taxon>
        <taxon>Bacillati</taxon>
        <taxon>Actinomycetota</taxon>
        <taxon>Actinomycetes</taxon>
        <taxon>Micrococcales</taxon>
        <taxon>Microbacteriaceae</taxon>
        <taxon>Leucobacter</taxon>
    </lineage>
</organism>
<keyword evidence="2" id="KW-0813">Transport</keyword>
<keyword evidence="3" id="KW-1003">Cell membrane</keyword>
<keyword evidence="4" id="KW-0472">Membrane</keyword>
<dbReference type="Proteomes" id="UP001645859">
    <property type="component" value="Unassembled WGS sequence"/>
</dbReference>
<dbReference type="EMBL" id="QYAC01000004">
    <property type="protein sequence ID" value="MBL3679341.1"/>
    <property type="molecule type" value="Genomic_DNA"/>
</dbReference>
<accession>A0ABS1SG04</accession>
<dbReference type="PANTHER" id="PTHR47737:SF1">
    <property type="entry name" value="GLYCINE BETAINE_PROLINE BETAINE TRANSPORT SYSTEM PERMEASE PROTEIN PROW"/>
    <property type="match status" value="1"/>
</dbReference>
<sequence>MKTRMMTGVLALGAAAALALTGCSSDPGTGGGDADSKGTVTFGMFNWDEGIAVTNLWKAILEEEGYEVKIETADPAPVYKGVADGDYDAMLDVWLPLTHASYIEQYGDDIVELGAWNDEAKLTIAVNADAPIDSLDELAANADVFGNKLVGIEAGAGLTETTENAVIPGYGLEKMDYVISSTPAMLTELDTAMKNGDDVAVTLWKPHWAYNAYDLKDLEDPKGTLGEAESIYSYGSTELKDKFPEVAQWLTDFKMDSDLLHSLENVMFNEYDGSDYEPIVKKWISENQEYVDSLTA</sequence>
<comment type="subcellular location">
    <subcellularLocation>
        <location evidence="1">Cell membrane</location>
    </subcellularLocation>
</comment>
<evidence type="ECO:0000259" key="6">
    <source>
        <dbReference type="Pfam" id="PF04069"/>
    </source>
</evidence>
<name>A0ABS1SG04_9MICO</name>
<feature type="chain" id="PRO_5047052571" evidence="5">
    <location>
        <begin position="20"/>
        <end position="296"/>
    </location>
</feature>
<protein>
    <submittedName>
        <fullName evidence="7">Glycine betaine ABC transporter substrate-binding protein</fullName>
    </submittedName>
</protein>
<evidence type="ECO:0000256" key="3">
    <source>
        <dbReference type="ARBA" id="ARBA00022475"/>
    </source>
</evidence>
<evidence type="ECO:0000256" key="1">
    <source>
        <dbReference type="ARBA" id="ARBA00004236"/>
    </source>
</evidence>
<dbReference type="PANTHER" id="PTHR47737">
    <property type="entry name" value="GLYCINE BETAINE/PROLINE BETAINE TRANSPORT SYSTEM PERMEASE PROTEIN PROW"/>
    <property type="match status" value="1"/>
</dbReference>